<dbReference type="Gene3D" id="1.10.10.10">
    <property type="entry name" value="Winged helix-like DNA-binding domain superfamily/Winged helix DNA-binding domain"/>
    <property type="match status" value="1"/>
</dbReference>
<comment type="caution">
    <text evidence="5">The sequence shown here is derived from an EMBL/GenBank/DDBJ whole genome shotgun (WGS) entry which is preliminary data.</text>
</comment>
<dbReference type="PROSITE" id="PS00894">
    <property type="entry name" value="HTH_DEOR_1"/>
    <property type="match status" value="1"/>
</dbReference>
<dbReference type="RefSeq" id="WP_133754331.1">
    <property type="nucleotide sequence ID" value="NZ_SOAW01000001.1"/>
</dbReference>
<gene>
    <name evidence="5" type="ORF">CLV29_1525</name>
</gene>
<dbReference type="InterPro" id="IPR037171">
    <property type="entry name" value="NagB/RpiA_transferase-like"/>
</dbReference>
<dbReference type="SMART" id="SM01134">
    <property type="entry name" value="DeoRC"/>
    <property type="match status" value="1"/>
</dbReference>
<dbReference type="PROSITE" id="PS51000">
    <property type="entry name" value="HTH_DEOR_2"/>
    <property type="match status" value="1"/>
</dbReference>
<sequence>MPTSVPDPERTLPAGRKARIASLVSSVGEATIPELAARFSVSVDTIRRDLDQLHAEGVVHRTRGGAIRSPDTPKPELSIDARRSAHIEEKALIGEVAASLVHDGMSVMLNAGTTCLAVARCLGDRRDLIIATNNLLLPAELEHRAIRNVYLFGGEVRLSAQATIGPVRFDSSSAHGESSVLCDIAFITVGAASVDGGFSTGSLSEATMMREMIEHAQQVVLLVDGSKLGKRLFAQVCEFARPDYLVTDREPPADFLRAAHDQGVTVKFPAPLG</sequence>
<evidence type="ECO:0000256" key="1">
    <source>
        <dbReference type="ARBA" id="ARBA00023015"/>
    </source>
</evidence>
<dbReference type="AlphaFoldDB" id="A0A4R7J8S7"/>
<dbReference type="Pfam" id="PF08220">
    <property type="entry name" value="HTH_DeoR"/>
    <property type="match status" value="1"/>
</dbReference>
<dbReference type="SUPFAM" id="SSF100950">
    <property type="entry name" value="NagB/RpiA/CoA transferase-like"/>
    <property type="match status" value="1"/>
</dbReference>
<dbReference type="InterPro" id="IPR050313">
    <property type="entry name" value="Carb_Metab_HTH_regulators"/>
</dbReference>
<dbReference type="GO" id="GO:0003700">
    <property type="term" value="F:DNA-binding transcription factor activity"/>
    <property type="evidence" value="ECO:0007669"/>
    <property type="project" value="InterPro"/>
</dbReference>
<dbReference type="PANTHER" id="PTHR30363">
    <property type="entry name" value="HTH-TYPE TRANSCRIPTIONAL REGULATOR SRLR-RELATED"/>
    <property type="match status" value="1"/>
</dbReference>
<dbReference type="InterPro" id="IPR014036">
    <property type="entry name" value="DeoR-like_C"/>
</dbReference>
<dbReference type="Proteomes" id="UP000295371">
    <property type="component" value="Unassembled WGS sequence"/>
</dbReference>
<organism evidence="5 6">
    <name type="scientific">Naumannella halotolerans</name>
    <dbReference type="NCBI Taxonomy" id="993414"/>
    <lineage>
        <taxon>Bacteria</taxon>
        <taxon>Bacillati</taxon>
        <taxon>Actinomycetota</taxon>
        <taxon>Actinomycetes</taxon>
        <taxon>Propionibacteriales</taxon>
        <taxon>Propionibacteriaceae</taxon>
        <taxon>Naumannella</taxon>
    </lineage>
</organism>
<evidence type="ECO:0000256" key="3">
    <source>
        <dbReference type="ARBA" id="ARBA00023163"/>
    </source>
</evidence>
<dbReference type="InterPro" id="IPR001034">
    <property type="entry name" value="DeoR_HTH"/>
</dbReference>
<proteinExistence type="predicted"/>
<dbReference type="Gene3D" id="3.40.50.1360">
    <property type="match status" value="1"/>
</dbReference>
<keyword evidence="6" id="KW-1185">Reference proteome</keyword>
<dbReference type="SMART" id="SM00420">
    <property type="entry name" value="HTH_DEOR"/>
    <property type="match status" value="1"/>
</dbReference>
<keyword evidence="3" id="KW-0804">Transcription</keyword>
<dbReference type="SUPFAM" id="SSF46785">
    <property type="entry name" value="Winged helix' DNA-binding domain"/>
    <property type="match status" value="1"/>
</dbReference>
<dbReference type="Pfam" id="PF00455">
    <property type="entry name" value="DeoRC"/>
    <property type="match status" value="1"/>
</dbReference>
<evidence type="ECO:0000256" key="2">
    <source>
        <dbReference type="ARBA" id="ARBA00023125"/>
    </source>
</evidence>
<dbReference type="InterPro" id="IPR036390">
    <property type="entry name" value="WH_DNA-bd_sf"/>
</dbReference>
<reference evidence="5 6" key="1">
    <citation type="submission" date="2019-03" db="EMBL/GenBank/DDBJ databases">
        <title>Genomic Encyclopedia of Archaeal and Bacterial Type Strains, Phase II (KMG-II): from individual species to whole genera.</title>
        <authorList>
            <person name="Goeker M."/>
        </authorList>
    </citation>
    <scope>NUCLEOTIDE SEQUENCE [LARGE SCALE GENOMIC DNA]</scope>
    <source>
        <strain evidence="5 6">DSM 24323</strain>
    </source>
</reference>
<protein>
    <submittedName>
        <fullName evidence="5">DeoR family glycerol-3-phosphate regulon repressor/DeoR family fructose operon transcriptional repressor</fullName>
    </submittedName>
</protein>
<dbReference type="OrthoDB" id="7688673at2"/>
<evidence type="ECO:0000313" key="6">
    <source>
        <dbReference type="Proteomes" id="UP000295371"/>
    </source>
</evidence>
<name>A0A4R7J8S7_9ACTN</name>
<evidence type="ECO:0000313" key="5">
    <source>
        <dbReference type="EMBL" id="TDT33890.1"/>
    </source>
</evidence>
<dbReference type="PRINTS" id="PR00037">
    <property type="entry name" value="HTHLACR"/>
</dbReference>
<dbReference type="GO" id="GO:0003677">
    <property type="term" value="F:DNA binding"/>
    <property type="evidence" value="ECO:0007669"/>
    <property type="project" value="UniProtKB-KW"/>
</dbReference>
<evidence type="ECO:0000259" key="4">
    <source>
        <dbReference type="PROSITE" id="PS51000"/>
    </source>
</evidence>
<dbReference type="InterPro" id="IPR018356">
    <property type="entry name" value="Tscrpt_reg_HTH_DeoR_CS"/>
</dbReference>
<dbReference type="EMBL" id="SOAW01000001">
    <property type="protein sequence ID" value="TDT33890.1"/>
    <property type="molecule type" value="Genomic_DNA"/>
</dbReference>
<keyword evidence="1" id="KW-0805">Transcription regulation</keyword>
<dbReference type="InterPro" id="IPR036388">
    <property type="entry name" value="WH-like_DNA-bd_sf"/>
</dbReference>
<feature type="domain" description="HTH deoR-type" evidence="4">
    <location>
        <begin position="13"/>
        <end position="68"/>
    </location>
</feature>
<keyword evidence="2" id="KW-0238">DNA-binding</keyword>
<dbReference type="PANTHER" id="PTHR30363:SF44">
    <property type="entry name" value="AGA OPERON TRANSCRIPTIONAL REPRESSOR-RELATED"/>
    <property type="match status" value="1"/>
</dbReference>
<accession>A0A4R7J8S7</accession>